<sequence length="148" mass="16553">MKIIKSIILISAISGIAFSSQIASANSPEVQKVAKHIKSVGQVKEEIREIISSCQESGCSGYGIHSLGMRICELTQALDIKVNGKISGKRLSNRQTIPISKSDISLMRMILSQCQWQVYHAHNDPPDFTYRPTAKMRQKINRQFRIPV</sequence>
<dbReference type="RefSeq" id="WP_127087566.1">
    <property type="nucleotide sequence ID" value="NZ_RSCL01000060.1"/>
</dbReference>
<reference evidence="2" key="2">
    <citation type="journal article" date="2019" name="Genome Biol. Evol.">
        <title>Day and night: Metabolic profiles and evolutionary relationships of six axenic non-marine cyanobacteria.</title>
        <authorList>
            <person name="Will S.E."/>
            <person name="Henke P."/>
            <person name="Boedeker C."/>
            <person name="Huang S."/>
            <person name="Brinkmann H."/>
            <person name="Rohde M."/>
            <person name="Jarek M."/>
            <person name="Friedl T."/>
            <person name="Seufert S."/>
            <person name="Schumacher M."/>
            <person name="Overmann J."/>
            <person name="Neumann-Schaal M."/>
            <person name="Petersen J."/>
        </authorList>
    </citation>
    <scope>NUCLEOTIDE SEQUENCE [LARGE SCALE GENOMIC DNA]</scope>
    <source>
        <strain evidence="2">PCC 7102</strain>
    </source>
</reference>
<feature type="signal peptide" evidence="1">
    <location>
        <begin position="1"/>
        <end position="25"/>
    </location>
</feature>
<keyword evidence="1" id="KW-0732">Signal</keyword>
<dbReference type="AlphaFoldDB" id="A0A3S1CJ25"/>
<gene>
    <name evidence="2" type="ORF">DSM106972_096570</name>
</gene>
<comment type="caution">
    <text evidence="2">The sequence shown here is derived from an EMBL/GenBank/DDBJ whole genome shotgun (WGS) entry which is preliminary data.</text>
</comment>
<organism evidence="2 3">
    <name type="scientific">Dulcicalothrix desertica PCC 7102</name>
    <dbReference type="NCBI Taxonomy" id="232991"/>
    <lineage>
        <taxon>Bacteria</taxon>
        <taxon>Bacillati</taxon>
        <taxon>Cyanobacteriota</taxon>
        <taxon>Cyanophyceae</taxon>
        <taxon>Nostocales</taxon>
        <taxon>Calotrichaceae</taxon>
        <taxon>Dulcicalothrix</taxon>
    </lineage>
</organism>
<keyword evidence="3" id="KW-1185">Reference proteome</keyword>
<protein>
    <submittedName>
        <fullName evidence="2">Uncharacterized protein</fullName>
    </submittedName>
</protein>
<accession>A0A3S1CJ25</accession>
<proteinExistence type="predicted"/>
<dbReference type="EMBL" id="RSCL01000060">
    <property type="protein sequence ID" value="RUS93301.1"/>
    <property type="molecule type" value="Genomic_DNA"/>
</dbReference>
<name>A0A3S1CJ25_9CYAN</name>
<feature type="chain" id="PRO_5030082996" evidence="1">
    <location>
        <begin position="26"/>
        <end position="148"/>
    </location>
</feature>
<reference evidence="2" key="1">
    <citation type="submission" date="2018-12" db="EMBL/GenBank/DDBJ databases">
        <authorList>
            <person name="Will S."/>
            <person name="Neumann-Schaal M."/>
            <person name="Henke P."/>
        </authorList>
    </citation>
    <scope>NUCLEOTIDE SEQUENCE</scope>
    <source>
        <strain evidence="2">PCC 7102</strain>
    </source>
</reference>
<evidence type="ECO:0000313" key="3">
    <source>
        <dbReference type="Proteomes" id="UP000271624"/>
    </source>
</evidence>
<dbReference type="Proteomes" id="UP000271624">
    <property type="component" value="Unassembled WGS sequence"/>
</dbReference>
<dbReference type="OrthoDB" id="583375at2"/>
<evidence type="ECO:0000256" key="1">
    <source>
        <dbReference type="SAM" id="SignalP"/>
    </source>
</evidence>
<evidence type="ECO:0000313" key="2">
    <source>
        <dbReference type="EMBL" id="RUS93301.1"/>
    </source>
</evidence>